<dbReference type="InterPro" id="IPR038355">
    <property type="entry name" value="TNFAIP8_sf"/>
</dbReference>
<feature type="non-terminal residue" evidence="1">
    <location>
        <position position="116"/>
    </location>
</feature>
<evidence type="ECO:0000313" key="2">
    <source>
        <dbReference type="Proteomes" id="UP000478052"/>
    </source>
</evidence>
<dbReference type="InterPro" id="IPR008477">
    <property type="entry name" value="TNFAIP8-like"/>
</dbReference>
<sequence length="116" mass="13798">MTTEGFKSKEIILQAQKKFLGKVTNKNVIKLFIHERNANILDNLYRLAKIYRINYDCCKEILKELIKRHLTDKTLLRVDKIFDFFSNPVFLDSVFINKNSELTETVHKIDFNIFKN</sequence>
<proteinExistence type="predicted"/>
<dbReference type="OrthoDB" id="10055976at2759"/>
<name>A0A6G0W0D4_APHCR</name>
<dbReference type="GO" id="GO:0005737">
    <property type="term" value="C:cytoplasm"/>
    <property type="evidence" value="ECO:0007669"/>
    <property type="project" value="TreeGrafter"/>
</dbReference>
<dbReference type="AlphaFoldDB" id="A0A6G0W0D4"/>
<gene>
    <name evidence="1" type="ORF">FWK35_00031535</name>
</gene>
<dbReference type="Proteomes" id="UP000478052">
    <property type="component" value="Unassembled WGS sequence"/>
</dbReference>
<evidence type="ECO:0000313" key="1">
    <source>
        <dbReference type="EMBL" id="KAF0714772.1"/>
    </source>
</evidence>
<keyword evidence="2" id="KW-1185">Reference proteome</keyword>
<reference evidence="1 2" key="1">
    <citation type="submission" date="2019-08" db="EMBL/GenBank/DDBJ databases">
        <title>Whole genome of Aphis craccivora.</title>
        <authorList>
            <person name="Voronova N.V."/>
            <person name="Shulinski R.S."/>
            <person name="Bandarenka Y.V."/>
            <person name="Zhorov D.G."/>
            <person name="Warner D."/>
        </authorList>
    </citation>
    <scope>NUCLEOTIDE SEQUENCE [LARGE SCALE GENOMIC DNA]</scope>
    <source>
        <strain evidence="1">180601</strain>
        <tissue evidence="1">Whole Body</tissue>
    </source>
</reference>
<protein>
    <submittedName>
        <fullName evidence="1">Uncharacterized protein</fullName>
    </submittedName>
</protein>
<dbReference type="Gene3D" id="1.20.1440.160">
    <property type="entry name" value="Tumor necrosis factor alpha-induced protein 8-like"/>
    <property type="match status" value="2"/>
</dbReference>
<dbReference type="PANTHER" id="PTHR12757:SF1">
    <property type="entry name" value="PROTEIN SALIVARY GLANDS MARRED"/>
    <property type="match status" value="1"/>
</dbReference>
<dbReference type="EMBL" id="VUJU01010326">
    <property type="protein sequence ID" value="KAF0714772.1"/>
    <property type="molecule type" value="Genomic_DNA"/>
</dbReference>
<dbReference type="Pfam" id="PF05527">
    <property type="entry name" value="TNFAIP8"/>
    <property type="match status" value="2"/>
</dbReference>
<comment type="caution">
    <text evidence="1">The sequence shown here is derived from an EMBL/GenBank/DDBJ whole genome shotgun (WGS) entry which is preliminary data.</text>
</comment>
<organism evidence="1 2">
    <name type="scientific">Aphis craccivora</name>
    <name type="common">Cowpea aphid</name>
    <dbReference type="NCBI Taxonomy" id="307492"/>
    <lineage>
        <taxon>Eukaryota</taxon>
        <taxon>Metazoa</taxon>
        <taxon>Ecdysozoa</taxon>
        <taxon>Arthropoda</taxon>
        <taxon>Hexapoda</taxon>
        <taxon>Insecta</taxon>
        <taxon>Pterygota</taxon>
        <taxon>Neoptera</taxon>
        <taxon>Paraneoptera</taxon>
        <taxon>Hemiptera</taxon>
        <taxon>Sternorrhyncha</taxon>
        <taxon>Aphidomorpha</taxon>
        <taxon>Aphidoidea</taxon>
        <taxon>Aphididae</taxon>
        <taxon>Aphidini</taxon>
        <taxon>Aphis</taxon>
        <taxon>Aphis</taxon>
    </lineage>
</organism>
<dbReference type="GO" id="GO:0042981">
    <property type="term" value="P:regulation of apoptotic process"/>
    <property type="evidence" value="ECO:0007669"/>
    <property type="project" value="InterPro"/>
</dbReference>
<accession>A0A6G0W0D4</accession>
<dbReference type="PANTHER" id="PTHR12757">
    <property type="entry name" value="TUMOR NECROSIS FACTOR INDUCED PROTEIN"/>
    <property type="match status" value="1"/>
</dbReference>